<keyword evidence="9 12" id="KW-0460">Magnesium</keyword>
<dbReference type="PROSITE" id="PS00583">
    <property type="entry name" value="PFKB_KINASES_1"/>
    <property type="match status" value="1"/>
</dbReference>
<sequence>MRILVVGGYGVGLSFFTERPPADGETISGARFSQEHGGKASNQAVGVARLGIPVSLLTAVGSDWYAHAAREMWAAEGVDASAVVTKEGVTMVGAIITDATGENRIILANGVLDQLSPADIGAHAAIFESADTVLISCEIPAPSVARAITFGRAAGARVILNPAPVPRLPEHVLRQVDVITPNETEALALLQMLGNDDAATTLAALPPQEKTARIAQALECTVVLTHGAEGCYVCESGGQPQKIPAETPRAVVDTTGAGDATNAALAAALTCGAKPAEAARFANCAGSITVEAEGVLPGIPSIDDLHTRFGAERCAVVLPRNS</sequence>
<comment type="pathway">
    <text evidence="12">Carbohydrate metabolism; D-ribose degradation; D-ribose 5-phosphate from beta-D-ribopyranose: step 2/2.</text>
</comment>
<feature type="binding site" evidence="12">
    <location>
        <position position="292"/>
    </location>
    <ligand>
        <name>K(+)</name>
        <dbReference type="ChEBI" id="CHEBI:29103"/>
    </ligand>
</feature>
<comment type="caution">
    <text evidence="14">The sequence shown here is derived from an EMBL/GenBank/DDBJ whole genome shotgun (WGS) entry which is preliminary data.</text>
</comment>
<evidence type="ECO:0000256" key="4">
    <source>
        <dbReference type="ARBA" id="ARBA00022679"/>
    </source>
</evidence>
<keyword evidence="8 12" id="KW-0067">ATP-binding</keyword>
<feature type="binding site" evidence="12">
    <location>
        <begin position="38"/>
        <end position="42"/>
    </location>
    <ligand>
        <name>substrate</name>
    </ligand>
</feature>
<feature type="binding site" evidence="12">
    <location>
        <position position="289"/>
    </location>
    <ligand>
        <name>K(+)</name>
        <dbReference type="ChEBI" id="CHEBI:29103"/>
    </ligand>
</feature>
<evidence type="ECO:0000256" key="5">
    <source>
        <dbReference type="ARBA" id="ARBA00022723"/>
    </source>
</evidence>
<dbReference type="Pfam" id="PF00294">
    <property type="entry name" value="PfkB"/>
    <property type="match status" value="1"/>
</dbReference>
<comment type="subcellular location">
    <subcellularLocation>
        <location evidence="12">Cytoplasm</location>
    </subcellularLocation>
</comment>
<evidence type="ECO:0000256" key="12">
    <source>
        <dbReference type="HAMAP-Rule" id="MF_01987"/>
    </source>
</evidence>
<dbReference type="EMBL" id="JAWNFV010000019">
    <property type="protein sequence ID" value="MDY5141273.1"/>
    <property type="molecule type" value="Genomic_DNA"/>
</dbReference>
<dbReference type="InterPro" id="IPR002173">
    <property type="entry name" value="Carboh/pur_kinase_PfkB_CS"/>
</dbReference>
<dbReference type="GO" id="GO:0004747">
    <property type="term" value="F:ribokinase activity"/>
    <property type="evidence" value="ECO:0007669"/>
    <property type="project" value="UniProtKB-UniRule"/>
</dbReference>
<evidence type="ECO:0000313" key="14">
    <source>
        <dbReference type="EMBL" id="MDY5141273.1"/>
    </source>
</evidence>
<feature type="binding site" evidence="12">
    <location>
        <position position="255"/>
    </location>
    <ligand>
        <name>K(+)</name>
        <dbReference type="ChEBI" id="CHEBI:29103"/>
    </ligand>
</feature>
<feature type="binding site" evidence="12">
    <location>
        <position position="294"/>
    </location>
    <ligand>
        <name>K(+)</name>
        <dbReference type="ChEBI" id="CHEBI:29103"/>
    </ligand>
</feature>
<keyword evidence="4 12" id="KW-0808">Transferase</keyword>
<dbReference type="InterPro" id="IPR002139">
    <property type="entry name" value="Ribo/fructo_kinase"/>
</dbReference>
<reference evidence="14" key="1">
    <citation type="submission" date="2023-10" db="EMBL/GenBank/DDBJ databases">
        <title>Whole Genome based description of the genera Actinobaculum and Actinotignum reveals a complex phylogenetic relationship within the species included in the genus Actinotignum.</title>
        <authorList>
            <person name="Jensen C.S."/>
            <person name="Dargis R."/>
            <person name="Kemp M."/>
            <person name="Christensen J.J."/>
        </authorList>
    </citation>
    <scope>NUCLEOTIDE SEQUENCE</scope>
    <source>
        <strain evidence="14">SLA_B245</strain>
    </source>
</reference>
<comment type="caution">
    <text evidence="12">Lacks conserved residue(s) required for the propagation of feature annotation.</text>
</comment>
<feature type="binding site" evidence="12">
    <location>
        <position position="283"/>
    </location>
    <ligand>
        <name>ATP</name>
        <dbReference type="ChEBI" id="CHEBI:30616"/>
    </ligand>
</feature>
<comment type="catalytic activity">
    <reaction evidence="12">
        <text>D-ribose + ATP = D-ribose 5-phosphate + ADP + H(+)</text>
        <dbReference type="Rhea" id="RHEA:13697"/>
        <dbReference type="ChEBI" id="CHEBI:15378"/>
        <dbReference type="ChEBI" id="CHEBI:30616"/>
        <dbReference type="ChEBI" id="CHEBI:47013"/>
        <dbReference type="ChEBI" id="CHEBI:78346"/>
        <dbReference type="ChEBI" id="CHEBI:456216"/>
        <dbReference type="EC" id="2.7.1.15"/>
    </reaction>
</comment>
<evidence type="ECO:0000259" key="13">
    <source>
        <dbReference type="Pfam" id="PF00294"/>
    </source>
</evidence>
<name>A0AAW9HE19_9ACTO</name>
<dbReference type="InterPro" id="IPR011877">
    <property type="entry name" value="Ribokinase"/>
</dbReference>
<feature type="binding site" evidence="12">
    <location>
        <position position="138"/>
    </location>
    <ligand>
        <name>substrate</name>
    </ligand>
</feature>
<keyword evidence="6 12" id="KW-0547">Nucleotide-binding</keyword>
<evidence type="ECO:0000256" key="1">
    <source>
        <dbReference type="ARBA" id="ARBA00005380"/>
    </source>
</evidence>
<evidence type="ECO:0000256" key="9">
    <source>
        <dbReference type="ARBA" id="ARBA00022842"/>
    </source>
</evidence>
<dbReference type="PANTHER" id="PTHR10584">
    <property type="entry name" value="SUGAR KINASE"/>
    <property type="match status" value="1"/>
</dbReference>
<evidence type="ECO:0000313" key="15">
    <source>
        <dbReference type="Proteomes" id="UP001288320"/>
    </source>
</evidence>
<keyword evidence="11 12" id="KW-0119">Carbohydrate metabolism</keyword>
<comment type="similarity">
    <text evidence="1">Belongs to the carbohydrate kinase pfkB family.</text>
</comment>
<feature type="binding site" evidence="12">
    <location>
        <position position="253"/>
    </location>
    <ligand>
        <name>K(+)</name>
        <dbReference type="ChEBI" id="CHEBI:29103"/>
    </ligand>
</feature>
<accession>A0AAW9HE19</accession>
<evidence type="ECO:0000256" key="2">
    <source>
        <dbReference type="ARBA" id="ARBA00012035"/>
    </source>
</evidence>
<evidence type="ECO:0000256" key="7">
    <source>
        <dbReference type="ARBA" id="ARBA00022777"/>
    </source>
</evidence>
<dbReference type="PANTHER" id="PTHR10584:SF166">
    <property type="entry name" value="RIBOKINASE"/>
    <property type="match status" value="1"/>
</dbReference>
<comment type="cofactor">
    <cofactor evidence="12">
        <name>Mg(2+)</name>
        <dbReference type="ChEBI" id="CHEBI:18420"/>
    </cofactor>
    <text evidence="12">Requires a divalent cation, most likely magnesium in vivo, as an electrophilic catalyst to aid phosphoryl group transfer. It is the chelate of the metal and the nucleotide that is the actual substrate.</text>
</comment>
<dbReference type="PROSITE" id="PS00584">
    <property type="entry name" value="PFKB_KINASES_2"/>
    <property type="match status" value="1"/>
</dbReference>
<dbReference type="InterPro" id="IPR011611">
    <property type="entry name" value="PfkB_dom"/>
</dbReference>
<dbReference type="GO" id="GO:0019303">
    <property type="term" value="P:D-ribose catabolic process"/>
    <property type="evidence" value="ECO:0007669"/>
    <property type="project" value="UniProtKB-UniRule"/>
</dbReference>
<feature type="active site" description="Proton acceptor" evidence="12">
    <location>
        <position position="259"/>
    </location>
</feature>
<proteinExistence type="inferred from homology"/>
<dbReference type="AlphaFoldDB" id="A0AAW9HE19"/>
<dbReference type="EC" id="2.7.1.15" evidence="2 12"/>
<feature type="binding site" evidence="12">
    <location>
        <position position="259"/>
    </location>
    <ligand>
        <name>substrate</name>
    </ligand>
</feature>
<dbReference type="PRINTS" id="PR00990">
    <property type="entry name" value="RIBOKINASE"/>
</dbReference>
<evidence type="ECO:0000256" key="11">
    <source>
        <dbReference type="ARBA" id="ARBA00023277"/>
    </source>
</evidence>
<comment type="subunit">
    <text evidence="12">Homodimer.</text>
</comment>
<evidence type="ECO:0000256" key="3">
    <source>
        <dbReference type="ARBA" id="ARBA00016943"/>
    </source>
</evidence>
<dbReference type="Proteomes" id="UP001288320">
    <property type="component" value="Unassembled WGS sequence"/>
</dbReference>
<comment type="similarity">
    <text evidence="12">Belongs to the carbohydrate kinase PfkB family. Ribokinase subfamily.</text>
</comment>
<gene>
    <name evidence="12" type="primary">rbsK</name>
    <name evidence="14" type="ORF">R6G74_08145</name>
</gene>
<comment type="function">
    <text evidence="12">Catalyzes the phosphorylation of ribose at O-5 in a reaction requiring ATP and magnesium. The resulting D-ribose-5-phosphate can then be used either for sythesis of nucleotides, histidine, and tryptophan, or as a component of the pentose phosphate pathway.</text>
</comment>
<feature type="domain" description="Carbohydrate kinase PfkB" evidence="13">
    <location>
        <begin position="13"/>
        <end position="300"/>
    </location>
</feature>
<dbReference type="GO" id="GO:0005829">
    <property type="term" value="C:cytosol"/>
    <property type="evidence" value="ECO:0007669"/>
    <property type="project" value="TreeGrafter"/>
</dbReference>
<keyword evidence="10 12" id="KW-0630">Potassium</keyword>
<keyword evidence="5 12" id="KW-0479">Metal-binding</keyword>
<dbReference type="RefSeq" id="WP_320753115.1">
    <property type="nucleotide sequence ID" value="NZ_JAWNFV010000019.1"/>
</dbReference>
<evidence type="ECO:0000256" key="6">
    <source>
        <dbReference type="ARBA" id="ARBA00022741"/>
    </source>
</evidence>
<feature type="binding site" evidence="12">
    <location>
        <begin position="225"/>
        <end position="230"/>
    </location>
    <ligand>
        <name>ATP</name>
        <dbReference type="ChEBI" id="CHEBI:30616"/>
    </ligand>
</feature>
<evidence type="ECO:0000256" key="10">
    <source>
        <dbReference type="ARBA" id="ARBA00022958"/>
    </source>
</evidence>
<dbReference type="InterPro" id="IPR029056">
    <property type="entry name" value="Ribokinase-like"/>
</dbReference>
<dbReference type="GO" id="GO:0005524">
    <property type="term" value="F:ATP binding"/>
    <property type="evidence" value="ECO:0007669"/>
    <property type="project" value="UniProtKB-UniRule"/>
</dbReference>
<dbReference type="GO" id="GO:0046872">
    <property type="term" value="F:metal ion binding"/>
    <property type="evidence" value="ECO:0007669"/>
    <property type="project" value="UniProtKB-KW"/>
</dbReference>
<comment type="activity regulation">
    <text evidence="12">Activated by a monovalent cation that binds near, but not in, the active site. The most likely occupant of the site in vivo is potassium. Ion binding induces a conformational change that may alter substrate affinity.</text>
</comment>
<dbReference type="Gene3D" id="3.40.1190.20">
    <property type="match status" value="1"/>
</dbReference>
<keyword evidence="12" id="KW-0963">Cytoplasm</keyword>
<feature type="binding site" evidence="12">
    <location>
        <begin position="258"/>
        <end position="259"/>
    </location>
    <ligand>
        <name>ATP</name>
        <dbReference type="ChEBI" id="CHEBI:30616"/>
    </ligand>
</feature>
<feature type="binding site" evidence="12">
    <location>
        <position position="182"/>
    </location>
    <ligand>
        <name>ATP</name>
        <dbReference type="ChEBI" id="CHEBI:30616"/>
    </ligand>
</feature>
<organism evidence="14 15">
    <name type="scientific">Actinotignum timonense</name>
    <dbReference type="NCBI Taxonomy" id="1870995"/>
    <lineage>
        <taxon>Bacteria</taxon>
        <taxon>Bacillati</taxon>
        <taxon>Actinomycetota</taxon>
        <taxon>Actinomycetes</taxon>
        <taxon>Actinomycetales</taxon>
        <taxon>Actinomycetaceae</taxon>
        <taxon>Actinotignum</taxon>
    </lineage>
</organism>
<keyword evidence="7 12" id="KW-0418">Kinase</keyword>
<protein>
    <recommendedName>
        <fullName evidence="3 12">Ribokinase</fullName>
        <shortName evidence="12">RK</shortName>
        <ecNumber evidence="2 12">2.7.1.15</ecNumber>
    </recommendedName>
</protein>
<dbReference type="HAMAP" id="MF_01987">
    <property type="entry name" value="Ribokinase"/>
    <property type="match status" value="1"/>
</dbReference>
<evidence type="ECO:0000256" key="8">
    <source>
        <dbReference type="ARBA" id="ARBA00022840"/>
    </source>
</evidence>
<dbReference type="SUPFAM" id="SSF53613">
    <property type="entry name" value="Ribokinase-like"/>
    <property type="match status" value="1"/>
</dbReference>
<dbReference type="CDD" id="cd01174">
    <property type="entry name" value="ribokinase"/>
    <property type="match status" value="1"/>
</dbReference>